<evidence type="ECO:0000313" key="1">
    <source>
        <dbReference type="EMBL" id="KJZ43397.1"/>
    </source>
</evidence>
<protein>
    <submittedName>
        <fullName evidence="1">Uncharacterized protein</fullName>
    </submittedName>
</protein>
<evidence type="ECO:0000313" key="2">
    <source>
        <dbReference type="Proteomes" id="UP000033588"/>
    </source>
</evidence>
<sequence length="62" mass="6918">MLWFMRTRKGRRLSRVLQVHLSGIIASGGDAFVTLHMAAYRVAYRVGTQSISSAGMGVMMTW</sequence>
<dbReference type="AlphaFoldDB" id="A0A0F4TIZ1"/>
<name>A0A0F4TIZ1_PSEFL</name>
<dbReference type="EMBL" id="LACC01000025">
    <property type="protein sequence ID" value="KJZ43397.1"/>
    <property type="molecule type" value="Genomic_DNA"/>
</dbReference>
<reference evidence="1 2" key="1">
    <citation type="submission" date="2015-03" db="EMBL/GenBank/DDBJ databases">
        <title>Comparative genomics of Pseudomonas insights into diversity of traits involved in vanlence and defense.</title>
        <authorList>
            <person name="Qin Y."/>
        </authorList>
    </citation>
    <scope>NUCLEOTIDE SEQUENCE [LARGE SCALE GENOMIC DNA]</scope>
    <source>
        <strain evidence="1 2">C8</strain>
    </source>
</reference>
<organism evidence="1 2">
    <name type="scientific">Pseudomonas fluorescens</name>
    <dbReference type="NCBI Taxonomy" id="294"/>
    <lineage>
        <taxon>Bacteria</taxon>
        <taxon>Pseudomonadati</taxon>
        <taxon>Pseudomonadota</taxon>
        <taxon>Gammaproteobacteria</taxon>
        <taxon>Pseudomonadales</taxon>
        <taxon>Pseudomonadaceae</taxon>
        <taxon>Pseudomonas</taxon>
    </lineage>
</organism>
<proteinExistence type="predicted"/>
<dbReference type="Proteomes" id="UP000033588">
    <property type="component" value="Unassembled WGS sequence"/>
</dbReference>
<accession>A0A0F4TIZ1</accession>
<gene>
    <name evidence="1" type="ORF">VC35_20685</name>
</gene>
<comment type="caution">
    <text evidence="1">The sequence shown here is derived from an EMBL/GenBank/DDBJ whole genome shotgun (WGS) entry which is preliminary data.</text>
</comment>